<dbReference type="RefSeq" id="WP_051641493.1">
    <property type="nucleotide sequence ID" value="NZ_HG964446.1"/>
</dbReference>
<accession>A0A024K5Q0</accession>
<gene>
    <name evidence="3" type="ORF">AWC29_15540</name>
    <name evidence="2" type="ORF">BN973_05233</name>
</gene>
<reference evidence="3 4" key="3">
    <citation type="submission" date="2016-01" db="EMBL/GenBank/DDBJ databases">
        <title>The new phylogeny of the genus Mycobacterium.</title>
        <authorList>
            <person name="Tarcisio F."/>
            <person name="Conor M."/>
            <person name="Antonella G."/>
            <person name="Elisabetta G."/>
            <person name="Giulia F.S."/>
            <person name="Sara T."/>
            <person name="Anna F."/>
            <person name="Clotilde B."/>
            <person name="Roberto B."/>
            <person name="Veronica D.S."/>
            <person name="Fabio R."/>
            <person name="Monica P."/>
            <person name="Olivier J."/>
            <person name="Enrico T."/>
            <person name="Nicola S."/>
        </authorList>
    </citation>
    <scope>NUCLEOTIDE SEQUENCE [LARGE SCALE GENOMIC DNA]</scope>
    <source>
        <strain evidence="3 4">DSM 44626</strain>
    </source>
</reference>
<organism evidence="2">
    <name type="scientific">Mycobacterium triplex</name>
    <dbReference type="NCBI Taxonomy" id="47839"/>
    <lineage>
        <taxon>Bacteria</taxon>
        <taxon>Bacillati</taxon>
        <taxon>Actinomycetota</taxon>
        <taxon>Actinomycetes</taxon>
        <taxon>Mycobacteriales</taxon>
        <taxon>Mycobacteriaceae</taxon>
        <taxon>Mycobacterium</taxon>
        <taxon>Mycobacterium simiae complex</taxon>
    </lineage>
</organism>
<protein>
    <recommendedName>
        <fullName evidence="5">DUF4190 domain-containing protein</fullName>
    </recommendedName>
</protein>
<dbReference type="AlphaFoldDB" id="A0A024K5Q0"/>
<dbReference type="Proteomes" id="UP000028880">
    <property type="component" value="Unassembled WGS sequence"/>
</dbReference>
<dbReference type="OrthoDB" id="4735217at2"/>
<feature type="transmembrane region" description="Helical" evidence="1">
    <location>
        <begin position="61"/>
        <end position="83"/>
    </location>
</feature>
<feature type="transmembrane region" description="Helical" evidence="1">
    <location>
        <begin position="12"/>
        <end position="40"/>
    </location>
</feature>
<dbReference type="STRING" id="47839.BN973_05233"/>
<sequence>MRYPVEPRNQAGVVAVILGGLALVTCWLLIGVPLGIAALITGDIARRRARHGEATNPRAAVAGMVLGAVAIVAGLIAIGYYAWLDTQDPDRLQRCLDNPATTNC</sequence>
<name>A0A024K5Q0_9MYCO</name>
<keyword evidence="1" id="KW-0472">Membrane</keyword>
<keyword evidence="1" id="KW-0812">Transmembrane</keyword>
<reference evidence="2" key="2">
    <citation type="submission" date="2014-04" db="EMBL/GenBank/DDBJ databases">
        <authorList>
            <person name="Xu Y.W."/>
            <person name="Yang Q."/>
        </authorList>
    </citation>
    <scope>NUCLEOTIDE SEQUENCE</scope>
    <source>
        <strain evidence="2">DSM 44626</strain>
    </source>
</reference>
<dbReference type="EMBL" id="HG964446">
    <property type="protein sequence ID" value="CDO90833.1"/>
    <property type="molecule type" value="Genomic_DNA"/>
</dbReference>
<evidence type="ECO:0000313" key="3">
    <source>
        <dbReference type="EMBL" id="ORX04432.1"/>
    </source>
</evidence>
<dbReference type="Proteomes" id="UP000193710">
    <property type="component" value="Unassembled WGS sequence"/>
</dbReference>
<keyword evidence="4" id="KW-1185">Reference proteome</keyword>
<evidence type="ECO:0000313" key="2">
    <source>
        <dbReference type="EMBL" id="CDO90833.1"/>
    </source>
</evidence>
<keyword evidence="1" id="KW-1133">Transmembrane helix</keyword>
<reference evidence="2" key="1">
    <citation type="journal article" date="2014" name="Genome Announc.">
        <title>Draft Genome Sequence of Mycobacterium triplex DSM 44626.</title>
        <authorList>
            <person name="Sassi M."/>
            <person name="Croce O."/>
            <person name="Robert C."/>
            <person name="Raoult D."/>
            <person name="Drancourt M."/>
        </authorList>
    </citation>
    <scope>NUCLEOTIDE SEQUENCE [LARGE SCALE GENOMIC DNA]</scope>
    <source>
        <strain evidence="2">DSM 44626</strain>
    </source>
</reference>
<evidence type="ECO:0008006" key="5">
    <source>
        <dbReference type="Google" id="ProtNLM"/>
    </source>
</evidence>
<evidence type="ECO:0000313" key="4">
    <source>
        <dbReference type="Proteomes" id="UP000193710"/>
    </source>
</evidence>
<dbReference type="HOGENOM" id="CLU_177730_0_0_11"/>
<dbReference type="EMBL" id="LQPY01000019">
    <property type="protein sequence ID" value="ORX04432.1"/>
    <property type="molecule type" value="Genomic_DNA"/>
</dbReference>
<proteinExistence type="predicted"/>
<evidence type="ECO:0000256" key="1">
    <source>
        <dbReference type="SAM" id="Phobius"/>
    </source>
</evidence>
<dbReference type="eggNOG" id="ENOG5031EBP">
    <property type="taxonomic scope" value="Bacteria"/>
</dbReference>